<keyword evidence="1" id="KW-0134">Cell wall</keyword>
<evidence type="ECO:0000256" key="7">
    <source>
        <dbReference type="SAM" id="MobiDB-lite"/>
    </source>
</evidence>
<dbReference type="Gene3D" id="3.10.20.470">
    <property type="match status" value="1"/>
</dbReference>
<dbReference type="EMBL" id="CABEID010000001">
    <property type="protein sequence ID" value="VTS29771.1"/>
    <property type="molecule type" value="Genomic_DNA"/>
</dbReference>
<evidence type="ECO:0000259" key="9">
    <source>
        <dbReference type="PROSITE" id="PS50847"/>
    </source>
</evidence>
<feature type="region of interest" description="Disordered" evidence="7">
    <location>
        <begin position="2708"/>
        <end position="2753"/>
    </location>
</feature>
<dbReference type="InterPro" id="IPR009459">
    <property type="entry name" value="MucBP_dom"/>
</dbReference>
<organism evidence="10 11">
    <name type="scientific">Streptococcus anginosus</name>
    <dbReference type="NCBI Taxonomy" id="1328"/>
    <lineage>
        <taxon>Bacteria</taxon>
        <taxon>Bacillati</taxon>
        <taxon>Bacillota</taxon>
        <taxon>Bacilli</taxon>
        <taxon>Lactobacillales</taxon>
        <taxon>Streptococcaceae</taxon>
        <taxon>Streptococcus</taxon>
        <taxon>Streptococcus anginosus group</taxon>
    </lineage>
</organism>
<evidence type="ECO:0000256" key="2">
    <source>
        <dbReference type="ARBA" id="ARBA00022525"/>
    </source>
</evidence>
<dbReference type="Pfam" id="PF18652">
    <property type="entry name" value="Adhesin_P1_N"/>
    <property type="match status" value="1"/>
</dbReference>
<feature type="compositionally biased region" description="Low complexity" evidence="7">
    <location>
        <begin position="2722"/>
        <end position="2745"/>
    </location>
</feature>
<feature type="coiled-coil region" evidence="6">
    <location>
        <begin position="126"/>
        <end position="195"/>
    </location>
</feature>
<dbReference type="NCBIfam" id="TIGR01167">
    <property type="entry name" value="LPXTG_anchor"/>
    <property type="match status" value="1"/>
</dbReference>
<dbReference type="Pfam" id="PF08363">
    <property type="entry name" value="GbpC"/>
    <property type="match status" value="1"/>
</dbReference>
<dbReference type="RefSeq" id="WP_260664220.1">
    <property type="nucleotide sequence ID" value="NZ_CABEID010000001.1"/>
</dbReference>
<gene>
    <name evidence="10" type="primary">ssp5</name>
    <name evidence="10" type="ORF">NCTC11062_00776</name>
</gene>
<reference evidence="10 11" key="1">
    <citation type="submission" date="2019-05" db="EMBL/GenBank/DDBJ databases">
        <authorList>
            <consortium name="Pathogen Informatics"/>
        </authorList>
    </citation>
    <scope>NUCLEOTIDE SEQUENCE [LARGE SCALE GENOMIC DNA]</scope>
    <source>
        <strain evidence="10 11">NCTC11062</strain>
    </source>
</reference>
<keyword evidence="3" id="KW-0732">Signal</keyword>
<evidence type="ECO:0000256" key="6">
    <source>
        <dbReference type="SAM" id="Coils"/>
    </source>
</evidence>
<keyword evidence="8" id="KW-1133">Transmembrane helix</keyword>
<keyword evidence="2" id="KW-0964">Secreted</keyword>
<dbReference type="InterPro" id="IPR041495">
    <property type="entry name" value="Mub_B2"/>
</dbReference>
<name>A0A4U9YUW9_STRAP</name>
<feature type="compositionally biased region" description="Pro residues" evidence="7">
    <location>
        <begin position="2710"/>
        <end position="2721"/>
    </location>
</feature>
<evidence type="ECO:0000256" key="3">
    <source>
        <dbReference type="ARBA" id="ARBA00022729"/>
    </source>
</evidence>
<dbReference type="Gene3D" id="2.60.40.4300">
    <property type="match status" value="1"/>
</dbReference>
<keyword evidence="5" id="KW-0572">Peptidoglycan-anchor</keyword>
<dbReference type="InterPro" id="IPR036234">
    <property type="entry name" value="SA_I/II_PAC_V_sf"/>
</dbReference>
<sequence length="2783" mass="305790">MFRKNNELQGHGSIRKNKIYGTVGVIIFGIIAMFSLHKSVAADDIESPKTTAPIPIAEASDTSLAVQSQMARQGDNTTLTTTKADSATTMSSTSRAAATAPTAAVSQTMLSTAQTENQNPNVTVENQKLKDAVTEAKNNGIEAKQEATENIGTANTEAEVATLEAKANAREKEQAKRIKEATEKYKNDLAAAQANTTKPGYLSEVVTQGLKFESEPNAHLSITGTTEFGQQDMPKAMSYEEYISSGKTFSNNPVAAYTTTLSGRFVIPKIEKGQTITATYTNLQNSSYNGKKITKVVYEVTNLNESTGIIGFAEKDPTKGIYTFYNLSAPSRYGVKIRFYDEDDNLIQFNQENPAILALTSLSKTIYKGQTHEEGITDYNFKPVKITGSYVDKQSDSRLAATTSTAGIPDSYDNPDFYKTSIAGVTENGSVISFTMRRYSEFDKGYWLAITSKLPSPFVLTKPNLSYKFFSYNKAGTVLLDNYIQGTTTKLTETQTVKPKGTLIGEGYTGTHEDRITFNGKVYKYVSSSDNITGTVKLGITNVYNYYVEVTGNVIVNYKNQAGETIKESVEDTSNASIDTDYNTEEHRKTTIVTSDGKTYRLVDSQLPSNEKGKVIEGTTQVTYVYKEVLGNVTVHYQDESGHQLQDDVTALSGASTNTPYDTEEHRKTTIVTSDGKTYRLVDSQLPSNEKGKVIEGTTQVTYVYKEVLGNVTVHYQDESGHQLQDDVTALSGASTNTPYDTEEHRKTTIVTSDGKTYRLVDSQLPSNEKGKVIEGTTQVTYVYKEVLGNVTVHYQDESGHQLQDDVTALSGASTNTPYDTEEHRKTTIVTSDGKTYRLVDSQLPSNEKGKVIEGTTQVTYVYKEVLGNVTVHYQDESGHQLQDDVTALSGASTNTPYDTEEHRKTTIVTSDGKTYRLVDSQLPSNEKGKVIEGTTQVTYVYKEVLGNVTVHYQDESGHQLQDDVTALSGASTNTPYDTEEHRKTTIVTSDGKTYRLVDSQLPSNEKGKVIEGTTQVTYVYKEVLGNVTVHYQDESGHQLQDDVTALSGASTNTPYDTEEHRKTTIVTSDGKTYRLVDSQLPSNEKGKVIEGTTQVTYVYKEVLGNVTVHYQDESGHQLQDDVTALSGASTNTPYDTEEHRKTTIVTSDGKTYRLVDSQLPSNEKGKVIEGTTQVTYVYKEVLGNVTVHYQDESGHQLQDDVTALSGASTNTPYDTEEHRKTTIVTSDGKTYRLVDSQLPSNEKGKVIEGTTQVTYVYKEVLGNVTVHYQDESGHQLQDDVTALSGASTNTPYDTEEHRKTTIVTSDGKTYRLVDSQLPSNEKGKVIEGTTQVTYVYKEVLGNVTVHYQDESGHQLQDDVTALSGASTNTPYDTEEHRKTTIVTSDGKTYRLVDSQLPSNEKGKVIEGTTQVTYVYKEVLGNVTVHYQDESGHQLQDDVTALSGASTNTPYDTEEHRKTTIVTSDGKTYRLVDSQLPSNEKGKVIEGTTQVTYVYKEVLGNVTVHYQDESGHQLQDDVTALSGASTNTPYDTEEHRKTTIVTSDGKTYRLVDSQLPSNEKGKVIEGTTQVTYVYKEVLGNVTVHYQDESGHQLQDDVTALSGASTNTPYDTEEHRKTTIVTSDGKTYRLVDSQLPSNEKGKVIEGTTQVTYVYKEVLGNVTVHYQDESGHQLQDDVTALSGASTNTPYDTEEHRKTTIVTSDGKTYRLVDSQLPSNEKGKVIEGTTQVTYVYKEVLGNVTVHYQDESGHQLQDDVTALSGASTNTPYDTEEHRKTTIVTSDGKTYRLVDSQLPSNEKGKVIEGTTQVTYVYKEVLGNVTVHYQDESGHQLQDDVTALSGASTNTPYDTEEHRKTTIVTSDGKTYRLVDSQLPSNEKGKVIEGTTQVTYVYKEVLGNVTVHYQDESGHQLQDDVTALSGASTNTPYDTEEHRKTTIVTSDGKTYRLVDSQLPSNEKGKVIEGTTQVTYVYKEVLGNVTVHYQDESGHQLQDDVTALSGASTNTPYDTEEHRKTTIVTSDGKTYRLVDSQLPSNEKGKVIEGTTQVTYVYKEVLGNVTVHYQDESGHQLQDDVTALSGASTNTPYDTEEHRKTTIVTSDGKTYRLVDSQLPSNEKGKVIEGTTQVTYVYKEVLGNVTVHYQDESGHQLQDDVTALSGASTNTPYDTEEHRKTTIVTSDGKTYRLVDSQLPSNEKGKVIEGTTQVTYVYKEVLGNVTVHYQDESGHQLQDDVTALSGASTNTPYDTEEHRKTTIVTSDGKTYRLVDSQLPSNEKGKVIEGTTQVTYVYKEVLGNVTVHYQDESGHQLQDDVTALSGASTNTPYDTEEHRKTTIVTSDGKTYRLVDSQLPSNEKGKVIEGTTQVTYVYKEVLGNVTVHYQDESGHQLQDDVTALSGASTNTPYDTEEHRKTTIVTSDGKTYRLVDSQLPSNEKGKVIEGTTQVTYVYKEVLGNVTVHYQDESGHQLQDDVTALSGASTNTPYDTEEHRKTTIVTSDGKTYRLVDSQLPSNEKGKVIEGTTQVTYVYKEVLGLNNQKVTYTVVDDTTGTTLENQVELTTGESGAELPVATQKKYDTVLAGYLAQGYELVSKDELPAKFDTDSGVDQNVVVHLKHGTTDSQENEKVSLTVRYHGAGSQTPADNVQTATWTRTVTKDKVTGDVVKTTDWVADKATYDAVPSPVIPGYTVDVATVSAETVTQEDMVKDVHYTAVPVTPDKPTPTPPVVPSTPDKPTTPTVVPTTPTKATPTKTEILPSTGDSQVGPTLATLTGVSLLLSAFGYIGRRKKED</sequence>
<evidence type="ECO:0000256" key="4">
    <source>
        <dbReference type="ARBA" id="ARBA00022737"/>
    </source>
</evidence>
<dbReference type="InterPro" id="IPR019931">
    <property type="entry name" value="LPXTG_anchor"/>
</dbReference>
<accession>A0A4U9YUW9</accession>
<evidence type="ECO:0000313" key="10">
    <source>
        <dbReference type="EMBL" id="VTS29771.1"/>
    </source>
</evidence>
<dbReference type="Gene3D" id="3.10.20.320">
    <property type="entry name" value="Putative peptidoglycan bound protein (lpxtg motif)"/>
    <property type="match status" value="25"/>
</dbReference>
<keyword evidence="8" id="KW-0472">Membrane</keyword>
<dbReference type="InterPro" id="IPR013574">
    <property type="entry name" value="Glucan-bd_C/Surface_Ag-I/II_V"/>
</dbReference>
<evidence type="ECO:0000256" key="8">
    <source>
        <dbReference type="SAM" id="Phobius"/>
    </source>
</evidence>
<keyword evidence="4" id="KW-0677">Repeat</keyword>
<dbReference type="Gene3D" id="2.60.530.10">
    <property type="entry name" value="Major cell-surface adhesin PAc"/>
    <property type="match status" value="1"/>
</dbReference>
<dbReference type="InterPro" id="IPR041324">
    <property type="entry name" value="AgI/II_N"/>
</dbReference>
<keyword evidence="8" id="KW-0812">Transmembrane</keyword>
<dbReference type="Pfam" id="PF17965">
    <property type="entry name" value="MucBP_2"/>
    <property type="match status" value="1"/>
</dbReference>
<dbReference type="Pfam" id="PF06458">
    <property type="entry name" value="MucBP"/>
    <property type="match status" value="25"/>
</dbReference>
<protein>
    <submittedName>
        <fullName evidence="10">Putative muramidase-released protein</fullName>
    </submittedName>
</protein>
<dbReference type="Proteomes" id="UP000403538">
    <property type="component" value="Unassembled WGS sequence"/>
</dbReference>
<dbReference type="PROSITE" id="PS50847">
    <property type="entry name" value="GRAM_POS_ANCHORING"/>
    <property type="match status" value="1"/>
</dbReference>
<proteinExistence type="predicted"/>
<dbReference type="SUPFAM" id="SSF74914">
    <property type="entry name" value="V-region of surface antigen I/II (SA I/II, PAC)"/>
    <property type="match status" value="1"/>
</dbReference>
<feature type="region of interest" description="Disordered" evidence="7">
    <location>
        <begin position="68"/>
        <end position="103"/>
    </location>
</feature>
<evidence type="ECO:0000256" key="1">
    <source>
        <dbReference type="ARBA" id="ARBA00022512"/>
    </source>
</evidence>
<keyword evidence="6" id="KW-0175">Coiled coil</keyword>
<feature type="transmembrane region" description="Helical" evidence="8">
    <location>
        <begin position="20"/>
        <end position="37"/>
    </location>
</feature>
<dbReference type="InterPro" id="IPR041558">
    <property type="entry name" value="MucBP_2"/>
</dbReference>
<feature type="domain" description="Gram-positive cocci surface proteins LPxTG" evidence="9">
    <location>
        <begin position="2748"/>
        <end position="2783"/>
    </location>
</feature>
<dbReference type="Pfam" id="PF17966">
    <property type="entry name" value="Muc_B2"/>
    <property type="match status" value="1"/>
</dbReference>
<feature type="compositionally biased region" description="Low complexity" evidence="7">
    <location>
        <begin position="77"/>
        <end position="103"/>
    </location>
</feature>
<evidence type="ECO:0000256" key="5">
    <source>
        <dbReference type="ARBA" id="ARBA00023088"/>
    </source>
</evidence>
<evidence type="ECO:0000313" key="11">
    <source>
        <dbReference type="Proteomes" id="UP000403538"/>
    </source>
</evidence>